<proteinExistence type="inferred from homology"/>
<feature type="compositionally biased region" description="Basic and acidic residues" evidence="4">
    <location>
        <begin position="239"/>
        <end position="257"/>
    </location>
</feature>
<dbReference type="GO" id="GO:0005634">
    <property type="term" value="C:nucleus"/>
    <property type="evidence" value="ECO:0007669"/>
    <property type="project" value="TreeGrafter"/>
</dbReference>
<dbReference type="PANTHER" id="PTHR12775:SF0">
    <property type="entry name" value="REPLICATION TERMINATION FACTOR 2"/>
    <property type="match status" value="1"/>
</dbReference>
<dbReference type="EMBL" id="CAJPEX010007837">
    <property type="protein sequence ID" value="CAG0924496.1"/>
    <property type="molecule type" value="Genomic_DNA"/>
</dbReference>
<dbReference type="InterPro" id="IPR027799">
    <property type="entry name" value="Rtf2_RING-finger"/>
</dbReference>
<organism evidence="5">
    <name type="scientific">Notodromas monacha</name>
    <dbReference type="NCBI Taxonomy" id="399045"/>
    <lineage>
        <taxon>Eukaryota</taxon>
        <taxon>Metazoa</taxon>
        <taxon>Ecdysozoa</taxon>
        <taxon>Arthropoda</taxon>
        <taxon>Crustacea</taxon>
        <taxon>Oligostraca</taxon>
        <taxon>Ostracoda</taxon>
        <taxon>Podocopa</taxon>
        <taxon>Podocopida</taxon>
        <taxon>Cypridocopina</taxon>
        <taxon>Cypridoidea</taxon>
        <taxon>Cyprididae</taxon>
        <taxon>Notodromas</taxon>
    </lineage>
</organism>
<feature type="compositionally biased region" description="Basic and acidic residues" evidence="4">
    <location>
        <begin position="9"/>
        <end position="21"/>
    </location>
</feature>
<evidence type="ECO:0000256" key="4">
    <source>
        <dbReference type="SAM" id="MobiDB-lite"/>
    </source>
</evidence>
<reference evidence="5" key="1">
    <citation type="submission" date="2020-11" db="EMBL/GenBank/DDBJ databases">
        <authorList>
            <person name="Tran Van P."/>
        </authorList>
    </citation>
    <scope>NUCLEOTIDE SEQUENCE</scope>
</reference>
<dbReference type="InterPro" id="IPR006735">
    <property type="entry name" value="Rtf2"/>
</dbReference>
<dbReference type="EMBL" id="OA889874">
    <property type="protein sequence ID" value="CAD7284344.1"/>
    <property type="molecule type" value="Genomic_DNA"/>
</dbReference>
<dbReference type="Pfam" id="PF04641">
    <property type="entry name" value="Rtf2"/>
    <property type="match status" value="1"/>
</dbReference>
<accession>A0A7R9C103</accession>
<dbReference type="OrthoDB" id="247013at2759"/>
<evidence type="ECO:0000313" key="6">
    <source>
        <dbReference type="Proteomes" id="UP000678499"/>
    </source>
</evidence>
<feature type="region of interest" description="Disordered" evidence="4">
    <location>
        <begin position="1"/>
        <end position="21"/>
    </location>
</feature>
<dbReference type="GO" id="GO:0006274">
    <property type="term" value="P:DNA replication termination"/>
    <property type="evidence" value="ECO:0007669"/>
    <property type="project" value="TreeGrafter"/>
</dbReference>
<protein>
    <recommendedName>
        <fullName evidence="2">Replication termination factor 2</fullName>
    </recommendedName>
    <alternativeName>
        <fullName evidence="3">Replication termination factor 2 domain-containing protein 1</fullName>
    </alternativeName>
</protein>
<keyword evidence="6" id="KW-1185">Reference proteome</keyword>
<feature type="region of interest" description="Disordered" evidence="4">
    <location>
        <begin position="220"/>
        <end position="264"/>
    </location>
</feature>
<dbReference type="CDD" id="cd16653">
    <property type="entry name" value="RING-like_Rtf2"/>
    <property type="match status" value="1"/>
</dbReference>
<comment type="similarity">
    <text evidence="1">Belongs to the rtf2 family.</text>
</comment>
<dbReference type="Proteomes" id="UP000678499">
    <property type="component" value="Unassembled WGS sequence"/>
</dbReference>
<dbReference type="PANTHER" id="PTHR12775">
    <property type="entry name" value="PROTEIN C20ORF43 HOMOLOG"/>
    <property type="match status" value="1"/>
</dbReference>
<evidence type="ECO:0000313" key="5">
    <source>
        <dbReference type="EMBL" id="CAD7284344.1"/>
    </source>
</evidence>
<evidence type="ECO:0000256" key="1">
    <source>
        <dbReference type="ARBA" id="ARBA00009885"/>
    </source>
</evidence>
<sequence length="283" mass="31830">MGCDGGTIPKRDELVKTKQKPEQKDKDSVIAFKWKNCAINQEPLKTPIVVCEVGKLYSKESVLEALIAKSLPENASHIRGLKVNLKKLMTDVRELRLTPNRAKNDPISGPLTVHDFMCPVTALEMNGRHKFIALWTCGCVFSQRAMTHVKTTKCHECQKPFLPEDIIILNPDDEELILMETNMESRRAKAQLDKKSKKVKKSVDEDDVTAGLVVLPKRASDSAPLAGPSSKPKMAKLSADAKKGEEKKYDPKQRESYKSLFTSHESAKKRPTAHWVTYNPFFN</sequence>
<evidence type="ECO:0000256" key="3">
    <source>
        <dbReference type="ARBA" id="ARBA00030367"/>
    </source>
</evidence>
<evidence type="ECO:0000256" key="2">
    <source>
        <dbReference type="ARBA" id="ARBA00015157"/>
    </source>
</evidence>
<dbReference type="AlphaFoldDB" id="A0A7R9C103"/>
<name>A0A7R9C103_9CRUS</name>
<gene>
    <name evidence="5" type="ORF">NMOB1V02_LOCUS11951</name>
</gene>